<dbReference type="InterPro" id="IPR003385">
    <property type="entry name" value="Glyco_hydro_77"/>
</dbReference>
<evidence type="ECO:0000256" key="2">
    <source>
        <dbReference type="ARBA" id="ARBA00005684"/>
    </source>
</evidence>
<evidence type="ECO:0000256" key="9">
    <source>
        <dbReference type="ARBA" id="ARBA00031501"/>
    </source>
</evidence>
<evidence type="ECO:0000256" key="7">
    <source>
        <dbReference type="ARBA" id="ARBA00023277"/>
    </source>
</evidence>
<dbReference type="Proteomes" id="UP000501253">
    <property type="component" value="Chromosome"/>
</dbReference>
<evidence type="ECO:0000256" key="1">
    <source>
        <dbReference type="ARBA" id="ARBA00000439"/>
    </source>
</evidence>
<dbReference type="NCBIfam" id="NF011080">
    <property type="entry name" value="PRK14508.1-3"/>
    <property type="match status" value="1"/>
</dbReference>
<proteinExistence type="inferred from homology"/>
<evidence type="ECO:0000313" key="12">
    <source>
        <dbReference type="Proteomes" id="UP000501253"/>
    </source>
</evidence>
<dbReference type="SUPFAM" id="SSF51445">
    <property type="entry name" value="(Trans)glycosidases"/>
    <property type="match status" value="1"/>
</dbReference>
<dbReference type="EC" id="2.4.1.25" evidence="3 10"/>
<name>A0A6H1WTB9_9BACT</name>
<dbReference type="RefSeq" id="WP_168719770.1">
    <property type="nucleotide sequence ID" value="NZ_CP042909.1"/>
</dbReference>
<dbReference type="NCBIfam" id="TIGR00217">
    <property type="entry name" value="malQ"/>
    <property type="match status" value="1"/>
</dbReference>
<dbReference type="GO" id="GO:0005975">
    <property type="term" value="P:carbohydrate metabolic process"/>
    <property type="evidence" value="ECO:0007669"/>
    <property type="project" value="InterPro"/>
</dbReference>
<dbReference type="InterPro" id="IPR017853">
    <property type="entry name" value="GH"/>
</dbReference>
<dbReference type="EMBL" id="CP042909">
    <property type="protein sequence ID" value="QJA06420.1"/>
    <property type="molecule type" value="Genomic_DNA"/>
</dbReference>
<dbReference type="Pfam" id="PF02446">
    <property type="entry name" value="Glyco_hydro_77"/>
    <property type="match status" value="1"/>
</dbReference>
<sequence>MKVRRAGVLLPLSALPSPYGIGDLGPLAFRTVELLSQSGYRVWQILPLNPTHPRYGNSPYLSPSIFAGNPLLLSPEKLVQTGLLHPEEISPPDFPEGRVDYPAVMAWKREILSRALTRFRPGPDFEAFCRREAFWLEDYALFAALSEALGPWPEWEPELKFRDPAALEQARKDLSPEIHHVLVQQYLFFRQWKELQEFAHARGISLFGDLPFYPGYESFEVWRFPEVFKLDEERRPLRVAGVPPDYFSATGQLWGNPVYDWERLKREGFSWWLARLEHNLRLFDLLRLDHFRALSACWEIPYGATEATCGEWVPVPGEEFLKAVFRRFWDPPFVAEDLGYITPEVHALRKRFGIPGMKVLLFAFFEDDSPYLPHHHESQSVVYTGTHDTNTTRGWFERELSAEARKRLELYLGKALCAEEIPRDLIRLAHASPARLSIIPVQDLLGLGEEARLNYPSRPEGNWEWRLRPGELEAALSPEALSLLRLTGRA</sequence>
<evidence type="ECO:0000256" key="10">
    <source>
        <dbReference type="RuleBase" id="RU361207"/>
    </source>
</evidence>
<keyword evidence="6 10" id="KW-0808">Transferase</keyword>
<keyword evidence="5 10" id="KW-0328">Glycosyltransferase</keyword>
<evidence type="ECO:0000256" key="3">
    <source>
        <dbReference type="ARBA" id="ARBA00012560"/>
    </source>
</evidence>
<evidence type="ECO:0000256" key="8">
    <source>
        <dbReference type="ARBA" id="ARBA00031423"/>
    </source>
</evidence>
<evidence type="ECO:0000313" key="11">
    <source>
        <dbReference type="EMBL" id="QJA06420.1"/>
    </source>
</evidence>
<comment type="similarity">
    <text evidence="2 10">Belongs to the disproportionating enzyme family.</text>
</comment>
<keyword evidence="7 10" id="KW-0119">Carbohydrate metabolism</keyword>
<dbReference type="AlphaFoldDB" id="A0A6H1WTB9"/>
<reference evidence="11 12" key="1">
    <citation type="submission" date="2019-08" db="EMBL/GenBank/DDBJ databases">
        <title>Complete genome sequence of Thermosulfurimonas marina SU872T, an anaerobic thermophilic chemolithoautotrophic bacterium isolated from a shallow marine hydrothermal vent.</title>
        <authorList>
            <person name="Allioux M."/>
            <person name="Jebbar M."/>
            <person name="Slobodkina G."/>
            <person name="Slobodkin A."/>
            <person name="Moalic Y."/>
            <person name="Frolova A."/>
            <person name="Shao Z."/>
            <person name="Alain K."/>
        </authorList>
    </citation>
    <scope>NUCLEOTIDE SEQUENCE [LARGE SCALE GENOMIC DNA]</scope>
    <source>
        <strain evidence="11 12">SU872</strain>
    </source>
</reference>
<evidence type="ECO:0000256" key="6">
    <source>
        <dbReference type="ARBA" id="ARBA00022679"/>
    </source>
</evidence>
<accession>A0A6H1WTB9</accession>
<gene>
    <name evidence="11" type="primary">malQ</name>
    <name evidence="11" type="ORF">FVE67_06220</name>
</gene>
<evidence type="ECO:0000256" key="4">
    <source>
        <dbReference type="ARBA" id="ARBA00020295"/>
    </source>
</evidence>
<comment type="catalytic activity">
    <reaction evidence="1 10">
        <text>Transfers a segment of a (1-&gt;4)-alpha-D-glucan to a new position in an acceptor, which may be glucose or a (1-&gt;4)-alpha-D-glucan.</text>
        <dbReference type="EC" id="2.4.1.25"/>
    </reaction>
</comment>
<dbReference type="KEGG" id="tmai:FVE67_06220"/>
<organism evidence="11 12">
    <name type="scientific">Thermosulfurimonas marina</name>
    <dbReference type="NCBI Taxonomy" id="2047767"/>
    <lineage>
        <taxon>Bacteria</taxon>
        <taxon>Pseudomonadati</taxon>
        <taxon>Thermodesulfobacteriota</taxon>
        <taxon>Thermodesulfobacteria</taxon>
        <taxon>Thermodesulfobacteriales</taxon>
        <taxon>Thermodesulfobacteriaceae</taxon>
        <taxon>Thermosulfurimonas</taxon>
    </lineage>
</organism>
<evidence type="ECO:0000256" key="5">
    <source>
        <dbReference type="ARBA" id="ARBA00022676"/>
    </source>
</evidence>
<keyword evidence="12" id="KW-1185">Reference proteome</keyword>
<dbReference type="Gene3D" id="3.20.20.80">
    <property type="entry name" value="Glycosidases"/>
    <property type="match status" value="1"/>
</dbReference>
<dbReference type="PANTHER" id="PTHR32438">
    <property type="entry name" value="4-ALPHA-GLUCANOTRANSFERASE DPE1, CHLOROPLASTIC/AMYLOPLASTIC"/>
    <property type="match status" value="1"/>
</dbReference>
<protein>
    <recommendedName>
        <fullName evidence="4 10">4-alpha-glucanotransferase</fullName>
        <ecNumber evidence="3 10">2.4.1.25</ecNumber>
    </recommendedName>
    <alternativeName>
        <fullName evidence="8 10">Amylomaltase</fullName>
    </alternativeName>
    <alternativeName>
        <fullName evidence="9 10">Disproportionating enzyme</fullName>
    </alternativeName>
</protein>
<dbReference type="GO" id="GO:0004134">
    <property type="term" value="F:4-alpha-glucanotransferase activity"/>
    <property type="evidence" value="ECO:0007669"/>
    <property type="project" value="UniProtKB-EC"/>
</dbReference>
<dbReference type="PANTHER" id="PTHR32438:SF5">
    <property type="entry name" value="4-ALPHA-GLUCANOTRANSFERASE DPE1, CHLOROPLASTIC_AMYLOPLASTIC"/>
    <property type="match status" value="1"/>
</dbReference>